<proteinExistence type="predicted"/>
<protein>
    <submittedName>
        <fullName evidence="1">Uncharacterized protein</fullName>
    </submittedName>
</protein>
<dbReference type="Proteomes" id="UP000757232">
    <property type="component" value="Unassembled WGS sequence"/>
</dbReference>
<name>A0A9Q5HQG9_SANBA</name>
<evidence type="ECO:0000313" key="2">
    <source>
        <dbReference type="Proteomes" id="UP000757232"/>
    </source>
</evidence>
<sequence>MFWSSQPPKTISEMPRLDIAWSSAIAIIDILSLMQNENLPFATGVSSAFLPLSIARGAFLLAQSDMKGAIGGTGLTVDDFQFTNSFYLARSAELLRNLSRYWASMAQVEISNEIVPLCGTQTIPRDTKFPLRSPLLQYTPLPYSGSSARYIDGSKELEEHVSQAEEHWHTPSAASKGVVGVDNPPPVHSHHSWQDIPQLSSNFDIV</sequence>
<gene>
    <name evidence="1" type="ORF">A7U60_g8790</name>
</gene>
<comment type="caution">
    <text evidence="1">The sequence shown here is derived from an EMBL/GenBank/DDBJ whole genome shotgun (WGS) entry which is preliminary data.</text>
</comment>
<organism evidence="1 2">
    <name type="scientific">Sanghuangporus baumii</name>
    <name type="common">Phellinus baumii</name>
    <dbReference type="NCBI Taxonomy" id="108892"/>
    <lineage>
        <taxon>Eukaryota</taxon>
        <taxon>Fungi</taxon>
        <taxon>Dikarya</taxon>
        <taxon>Basidiomycota</taxon>
        <taxon>Agaricomycotina</taxon>
        <taxon>Agaricomycetes</taxon>
        <taxon>Hymenochaetales</taxon>
        <taxon>Hymenochaetaceae</taxon>
        <taxon>Sanghuangporus</taxon>
    </lineage>
</organism>
<evidence type="ECO:0000313" key="1">
    <source>
        <dbReference type="EMBL" id="OCB84117.1"/>
    </source>
</evidence>
<keyword evidence="2" id="KW-1185">Reference proteome</keyword>
<dbReference type="AlphaFoldDB" id="A0A9Q5HQG9"/>
<dbReference type="EMBL" id="LNZH02000216">
    <property type="protein sequence ID" value="OCB84117.1"/>
    <property type="molecule type" value="Genomic_DNA"/>
</dbReference>
<accession>A0A9Q5HQG9</accession>
<reference evidence="1" key="1">
    <citation type="submission" date="2016-06" db="EMBL/GenBank/DDBJ databases">
        <title>Draft Genome sequence of the fungus Inonotus baumii.</title>
        <authorList>
            <person name="Zhu H."/>
            <person name="Lin W."/>
        </authorList>
    </citation>
    <scope>NUCLEOTIDE SEQUENCE</scope>
    <source>
        <strain evidence="1">821</strain>
    </source>
</reference>
<dbReference type="OrthoDB" id="2428527at2759"/>